<dbReference type="Pfam" id="PF13750">
    <property type="entry name" value="Big_3_3"/>
    <property type="match status" value="1"/>
</dbReference>
<dbReference type="PATRIC" id="fig|171383.3.peg.3008"/>
<organism evidence="3 4">
    <name type="scientific">Vibrio hepatarius</name>
    <dbReference type="NCBI Taxonomy" id="171383"/>
    <lineage>
        <taxon>Bacteria</taxon>
        <taxon>Pseudomonadati</taxon>
        <taxon>Pseudomonadota</taxon>
        <taxon>Gammaproteobacteria</taxon>
        <taxon>Vibrionales</taxon>
        <taxon>Vibrionaceae</taxon>
        <taxon>Vibrio</taxon>
        <taxon>Vibrio oreintalis group</taxon>
    </lineage>
</organism>
<feature type="signal peptide" evidence="1">
    <location>
        <begin position="1"/>
        <end position="24"/>
    </location>
</feature>
<sequence>MKSTNIKTLAVAIPLALWASHAVSKSILVTGSIEAVSPKVSLPVLRDQQAYVNPFQMVAEEADGSGCQLTGDPSVAKADHGDSLVCLFEWTELPSGITAAGMAVDGYLLKEGANQFGYSISYFSGTNLDKVEILSDAINVNAVAPIAPDFTGVKTTLSHGAFTGLQVTNYNKASGISKIQVSAESRDYRQVATVDGLGSCIIEIGNTACDINAGSRSIGVEGQVTGQTKYSLTIDSLNGYFESKNKVVPEDYVMKWDYRTPEAKGLYIQARSKSSATTDKYDVEGVSVVVENEQAKLIVDTPHFGLSGSWWVPSAKLELTPDPDFEALIPVFTVDGLNVVETQEMVSQPQENFVLNAVGTPEVRDGKYIFTYDLHSVADGQFLPIVTLTDQYDNKTTKQYPSVTLDRNPPTVQVMYKGQNFINEGDVYFFENMAIIALDTFDGGAEIVSAKVNGISLELKGDSKYIKYPQAASLNLTPAKEYPFEVTVKDTAGNYYTQSFIVNYMPMDYSLDGSDLDYYKKVQRLDLEVDQIKGNTCALYSSEEELHERDFRYGESIRCWLEWTNLPPGTAGSYIRGIHSLTGSFTMSSDEMTNEVGYRVWMYDSNGNHSLAAEESAVINVGEVDPPALTVKQDKVISENLFPVELDGSRFTTAIAKGVNADLQLVVNDGSEETTTLAVQRNGRTTSVSAYDTLEVPAGKLWARKQFNVNAKYSLDSSKSTKVDLETVYVPSRRIRSRISTDDLRTLDTVNPTVTMKLGIYDSDSRDFVYNKETMGDWKVYLAIERRDKETRETYYDKITDVKDFSGQSVTFDLDVSDVGYGSYRFIGVAELQSPVDGYTRTVLSNSAFYRVLKGGPIDGEIKTYRIAAPVPFTASVTYQPEEREDREAMGDITWEMSVDGTNDWTVIDEYQGSPRLRQVIDKAAHYFVRATVKNKLSGAISRTDTLEILGYEVPDLKSDGPIALYEGEKGTVTLYDNGELANELKGKIEWSFDGDNWEEGGNTIDIVGTGDRMKVWSRMSYFNNELAEDKRYDVYRRQISVKKPKPVRISIQQPRIVEAGVPVELNAVVRLATSQLKSEVVNQWVLPDGTIVDGTKLTYTPTESDAALGHTDITFVSWVKQLKDDTYATKDLSIRTWKYEFPEYRFDVNYRTRYAPVSATAIARKLESQPVAVEYTYNFLKFDGMEVDRQSNERLYFSATKPGLHQLTVVISDDRGNSKEITEIMEVLEPPETKIELTANYSTEFMRDPLDASIRARVELGHPDDRVDTYEWYLDDVLLDDQTSTRAYVEGMTEGKHQIKVKVTSEFGIVQEQLLDVEVAPNKAPVCNITYKQYSSTIAVQSGCVDPDGDMATHNWFVDGELVHVHADNLSVAGRPGKSIHFRVVGYDDSGDKSEATLVVTPN</sequence>
<dbReference type="OrthoDB" id="5830493at2"/>
<evidence type="ECO:0000256" key="1">
    <source>
        <dbReference type="SAM" id="SignalP"/>
    </source>
</evidence>
<keyword evidence="4" id="KW-1185">Reference proteome</keyword>
<evidence type="ECO:0000259" key="2">
    <source>
        <dbReference type="Pfam" id="PF13750"/>
    </source>
</evidence>
<gene>
    <name evidence="3" type="ORF">AKJ31_14705</name>
</gene>
<dbReference type="EMBL" id="LHPI01000013">
    <property type="protein sequence ID" value="KOO06945.1"/>
    <property type="molecule type" value="Genomic_DNA"/>
</dbReference>
<name>A0A0M0HY08_9VIBR</name>
<dbReference type="RefSeq" id="WP_053409871.1">
    <property type="nucleotide sequence ID" value="NZ_LHPI01000013.1"/>
</dbReference>
<comment type="caution">
    <text evidence="3">The sequence shown here is derived from an EMBL/GenBank/DDBJ whole genome shotgun (WGS) entry which is preliminary data.</text>
</comment>
<evidence type="ECO:0000313" key="3">
    <source>
        <dbReference type="EMBL" id="KOO06945.1"/>
    </source>
</evidence>
<reference evidence="4" key="1">
    <citation type="submission" date="2015-08" db="EMBL/GenBank/DDBJ databases">
        <title>Vibrio galatheae sp. nov., a novel member of the Vibrionaceae family isolated from the Solomon Islands.</title>
        <authorList>
            <person name="Giubergia S."/>
            <person name="Machado H."/>
            <person name="Mateiu R.V."/>
            <person name="Gram L."/>
        </authorList>
    </citation>
    <scope>NUCLEOTIDE SEQUENCE [LARGE SCALE GENOMIC DNA]</scope>
    <source>
        <strain evidence="4">DSM 19134</strain>
    </source>
</reference>
<proteinExistence type="predicted"/>
<dbReference type="InterPro" id="IPR022038">
    <property type="entry name" value="Ig-like_bact"/>
</dbReference>
<evidence type="ECO:0000313" key="4">
    <source>
        <dbReference type="Proteomes" id="UP000037530"/>
    </source>
</evidence>
<keyword evidence="1" id="KW-0732">Signal</keyword>
<feature type="domain" description="Ig-like" evidence="2">
    <location>
        <begin position="367"/>
        <end position="507"/>
    </location>
</feature>
<dbReference type="Proteomes" id="UP000037530">
    <property type="component" value="Unassembled WGS sequence"/>
</dbReference>
<feature type="chain" id="PRO_5005600474" description="Ig-like domain-containing protein" evidence="1">
    <location>
        <begin position="25"/>
        <end position="1404"/>
    </location>
</feature>
<protein>
    <recommendedName>
        <fullName evidence="2">Ig-like domain-containing protein</fullName>
    </recommendedName>
</protein>
<accession>A0A0M0HY08</accession>